<accession>A0A363UK90</accession>
<dbReference type="InterPro" id="IPR003367">
    <property type="entry name" value="Thrombospondin_3-like_rpt"/>
</dbReference>
<dbReference type="AlphaFoldDB" id="A0A363UK90"/>
<keyword evidence="4" id="KW-0998">Cell outer membrane</keyword>
<proteinExistence type="predicted"/>
<evidence type="ECO:0000313" key="9">
    <source>
        <dbReference type="EMBL" id="PWN55842.1"/>
    </source>
</evidence>
<dbReference type="InterPro" id="IPR006665">
    <property type="entry name" value="OmpA-like"/>
</dbReference>
<evidence type="ECO:0000259" key="8">
    <source>
        <dbReference type="PROSITE" id="PS51123"/>
    </source>
</evidence>
<keyword evidence="3 5" id="KW-0472">Membrane</keyword>
<dbReference type="InterPro" id="IPR028974">
    <property type="entry name" value="TSP_type-3_rpt"/>
</dbReference>
<evidence type="ECO:0000256" key="7">
    <source>
        <dbReference type="SAM" id="SignalP"/>
    </source>
</evidence>
<evidence type="ECO:0000256" key="6">
    <source>
        <dbReference type="SAM" id="MobiDB-lite"/>
    </source>
</evidence>
<evidence type="ECO:0000256" key="1">
    <source>
        <dbReference type="ARBA" id="ARBA00004442"/>
    </source>
</evidence>
<dbReference type="Pfam" id="PF02412">
    <property type="entry name" value="TSP_3"/>
    <property type="match status" value="2"/>
</dbReference>
<dbReference type="CDD" id="cd07185">
    <property type="entry name" value="OmpA_C-like"/>
    <property type="match status" value="1"/>
</dbReference>
<dbReference type="Pfam" id="PF00691">
    <property type="entry name" value="OmpA"/>
    <property type="match status" value="1"/>
</dbReference>
<evidence type="ECO:0000256" key="4">
    <source>
        <dbReference type="ARBA" id="ARBA00023237"/>
    </source>
</evidence>
<dbReference type="GO" id="GO:0009279">
    <property type="term" value="C:cell outer membrane"/>
    <property type="evidence" value="ECO:0007669"/>
    <property type="project" value="UniProtKB-SubCell"/>
</dbReference>
<dbReference type="OrthoDB" id="9782229at2"/>
<dbReference type="SUPFAM" id="SSF103647">
    <property type="entry name" value="TSP type-3 repeat"/>
    <property type="match status" value="2"/>
</dbReference>
<dbReference type="SUPFAM" id="SSF103088">
    <property type="entry name" value="OmpA-like"/>
    <property type="match status" value="1"/>
</dbReference>
<dbReference type="PRINTS" id="PR01021">
    <property type="entry name" value="OMPADOMAIN"/>
</dbReference>
<feature type="signal peptide" evidence="7">
    <location>
        <begin position="1"/>
        <end position="21"/>
    </location>
</feature>
<dbReference type="GO" id="GO:0007155">
    <property type="term" value="P:cell adhesion"/>
    <property type="evidence" value="ECO:0007669"/>
    <property type="project" value="InterPro"/>
</dbReference>
<dbReference type="PANTHER" id="PTHR30329:SF21">
    <property type="entry name" value="LIPOPROTEIN YIAD-RELATED"/>
    <property type="match status" value="1"/>
</dbReference>
<dbReference type="Gene3D" id="3.30.1330.60">
    <property type="entry name" value="OmpA-like domain"/>
    <property type="match status" value="1"/>
</dbReference>
<evidence type="ECO:0000313" key="10">
    <source>
        <dbReference type="Proteomes" id="UP000251800"/>
    </source>
</evidence>
<dbReference type="GO" id="GO:0005509">
    <property type="term" value="F:calcium ion binding"/>
    <property type="evidence" value="ECO:0007669"/>
    <property type="project" value="InterPro"/>
</dbReference>
<dbReference type="Gene3D" id="4.10.1080.10">
    <property type="entry name" value="TSP type-3 repeat"/>
    <property type="match status" value="2"/>
</dbReference>
<dbReference type="PANTHER" id="PTHR30329">
    <property type="entry name" value="STATOR ELEMENT OF FLAGELLAR MOTOR COMPLEX"/>
    <property type="match status" value="1"/>
</dbReference>
<keyword evidence="2 7" id="KW-0732">Signal</keyword>
<dbReference type="InterPro" id="IPR036737">
    <property type="entry name" value="OmpA-like_sf"/>
</dbReference>
<evidence type="ECO:0000256" key="2">
    <source>
        <dbReference type="ARBA" id="ARBA00022729"/>
    </source>
</evidence>
<dbReference type="EMBL" id="QEQK01000008">
    <property type="protein sequence ID" value="PWN55842.1"/>
    <property type="molecule type" value="Genomic_DNA"/>
</dbReference>
<name>A0A363UK90_9GAMM</name>
<organism evidence="9 10">
    <name type="scientific">Abyssibacter profundi</name>
    <dbReference type="NCBI Taxonomy" id="2182787"/>
    <lineage>
        <taxon>Bacteria</taxon>
        <taxon>Pseudomonadati</taxon>
        <taxon>Pseudomonadota</taxon>
        <taxon>Gammaproteobacteria</taxon>
        <taxon>Chromatiales</taxon>
        <taxon>Oceanococcaceae</taxon>
        <taxon>Abyssibacter</taxon>
    </lineage>
</organism>
<sequence>MKRLLAPLLAVTAAWSGMGIAGETLATESAFISMPWLEPAGTISTTDDQVGLDRALGLERDAGLAIGFSIAPEWMYGWDLRSSFTTLSFDRRIDAFNDFTLLGVDVDAGSSSVTSSWQARQLDVFAVMPYEGLHFGTIYELGLGARLLDSKFDLRETGSQASAQTGSARLLDYRPIAHFGVRQPLFQGGQLQFQASGYPVSGNSMLDSSLSLILDDPESDFSLSIGYRYINYEYDNEHNVAYDVEASGFAIGLLFDLGAVQWPVKADDDADGVRNARDRCPDSAAGASVDGFGCEPDQDQDGVPNETDACPTTAPGVAVDETGCMLDSDADGVGDGRDQCPDTPAGEPVEANGCSFDEDGDGVTDAIDECPATPPGVVVDAKGCGADSDADGVADGFDQCPDTLEGLPVNAEGCAIDAAPVADCGVGGLDCAGVGDAVLLPTVQFATGRAVLTEGARETLDQVALTLQRRPDLAVEVQGHTDSVGAADDNQRLSEMRAQSVVDYLISVGVSAGRMSPVGYGDTEPMASNETASGRAQNRRVVLVVTDA</sequence>
<feature type="domain" description="OmpA-like" evidence="8">
    <location>
        <begin position="432"/>
        <end position="548"/>
    </location>
</feature>
<keyword evidence="10" id="KW-1185">Reference proteome</keyword>
<dbReference type="RefSeq" id="WP_109720452.1">
    <property type="nucleotide sequence ID" value="NZ_QEQK01000008.1"/>
</dbReference>
<dbReference type="Proteomes" id="UP000251800">
    <property type="component" value="Unassembled WGS sequence"/>
</dbReference>
<protein>
    <recommendedName>
        <fullName evidence="8">OmpA-like domain-containing protein</fullName>
    </recommendedName>
</protein>
<evidence type="ECO:0000256" key="3">
    <source>
        <dbReference type="ARBA" id="ARBA00023136"/>
    </source>
</evidence>
<feature type="chain" id="PRO_5016825879" description="OmpA-like domain-containing protein" evidence="7">
    <location>
        <begin position="22"/>
        <end position="548"/>
    </location>
</feature>
<dbReference type="InterPro" id="IPR050330">
    <property type="entry name" value="Bact_OuterMem_StrucFunc"/>
</dbReference>
<dbReference type="InterPro" id="IPR006664">
    <property type="entry name" value="OMP_bac"/>
</dbReference>
<evidence type="ECO:0000256" key="5">
    <source>
        <dbReference type="PROSITE-ProRule" id="PRU00473"/>
    </source>
</evidence>
<comment type="caution">
    <text evidence="9">The sequence shown here is derived from an EMBL/GenBank/DDBJ whole genome shotgun (WGS) entry which is preliminary data.</text>
</comment>
<comment type="subcellular location">
    <subcellularLocation>
        <location evidence="1">Cell outer membrane</location>
    </subcellularLocation>
</comment>
<dbReference type="PROSITE" id="PS51123">
    <property type="entry name" value="OMPA_2"/>
    <property type="match status" value="1"/>
</dbReference>
<feature type="region of interest" description="Disordered" evidence="6">
    <location>
        <begin position="275"/>
        <end position="311"/>
    </location>
</feature>
<gene>
    <name evidence="9" type="ORF">DEH80_10520</name>
</gene>
<reference evidence="9 10" key="1">
    <citation type="submission" date="2018-05" db="EMBL/GenBank/DDBJ databases">
        <title>Abyssibacter profundi OUC007T gen. nov., sp. nov, a marine bacterium isolated from seawater of the Mariana Trench.</title>
        <authorList>
            <person name="Zhou S."/>
        </authorList>
    </citation>
    <scope>NUCLEOTIDE SEQUENCE [LARGE SCALE GENOMIC DNA]</scope>
    <source>
        <strain evidence="9 10">OUC007</strain>
    </source>
</reference>